<reference evidence="14" key="2">
    <citation type="submission" date="2021-04" db="EMBL/GenBank/DDBJ databases">
        <authorList>
            <person name="Gilroy R."/>
        </authorList>
    </citation>
    <scope>NUCLEOTIDE SEQUENCE</scope>
    <source>
        <strain evidence="14">14975</strain>
    </source>
</reference>
<keyword evidence="6 12" id="KW-0133">Cell shape</keyword>
<comment type="similarity">
    <text evidence="10 12">Belongs to the EPSP synthase family. MurA subfamily.</text>
</comment>
<reference evidence="14" key="1">
    <citation type="journal article" date="2021" name="PeerJ">
        <title>Extensive microbial diversity within the chicken gut microbiome revealed by metagenomics and culture.</title>
        <authorList>
            <person name="Gilroy R."/>
            <person name="Ravi A."/>
            <person name="Getino M."/>
            <person name="Pursley I."/>
            <person name="Horton D.L."/>
            <person name="Alikhan N.F."/>
            <person name="Baker D."/>
            <person name="Gharbi K."/>
            <person name="Hall N."/>
            <person name="Watson M."/>
            <person name="Adriaenssens E.M."/>
            <person name="Foster-Nyarko E."/>
            <person name="Jarju S."/>
            <person name="Secka A."/>
            <person name="Antonio M."/>
            <person name="Oren A."/>
            <person name="Chaudhuri R.R."/>
            <person name="La Ragione R."/>
            <person name="Hildebrand F."/>
            <person name="Pallen M.J."/>
        </authorList>
    </citation>
    <scope>NUCLEOTIDE SEQUENCE</scope>
    <source>
        <strain evidence="14">14975</strain>
    </source>
</reference>
<dbReference type="GO" id="GO:0051301">
    <property type="term" value="P:cell division"/>
    <property type="evidence" value="ECO:0007669"/>
    <property type="project" value="UniProtKB-KW"/>
</dbReference>
<comment type="caution">
    <text evidence="12">Lacks conserved residue(s) required for the propagation of feature annotation.</text>
</comment>
<keyword evidence="3 12" id="KW-0963">Cytoplasm</keyword>
<evidence type="ECO:0000256" key="4">
    <source>
        <dbReference type="ARBA" id="ARBA00022618"/>
    </source>
</evidence>
<name>A0A9D1VD72_9BACT</name>
<dbReference type="Proteomes" id="UP000823964">
    <property type="component" value="Unassembled WGS sequence"/>
</dbReference>
<proteinExistence type="inferred from homology"/>
<keyword evidence="7 12" id="KW-0573">Peptidoglycan synthesis</keyword>
<dbReference type="InterPro" id="IPR001986">
    <property type="entry name" value="Enolpyruvate_Tfrase_dom"/>
</dbReference>
<keyword evidence="5 12" id="KW-0808">Transferase</keyword>
<dbReference type="GO" id="GO:0009252">
    <property type="term" value="P:peptidoglycan biosynthetic process"/>
    <property type="evidence" value="ECO:0007669"/>
    <property type="project" value="UniProtKB-UniRule"/>
</dbReference>
<feature type="modified residue" description="2-(S-cysteinyl)pyruvic acid O-phosphothioketal" evidence="12">
    <location>
        <position position="116"/>
    </location>
</feature>
<dbReference type="InterPro" id="IPR050068">
    <property type="entry name" value="MurA_subfamily"/>
</dbReference>
<dbReference type="InterPro" id="IPR036968">
    <property type="entry name" value="Enolpyruvate_Tfrase_sf"/>
</dbReference>
<keyword evidence="12" id="KW-0670">Pyruvate</keyword>
<feature type="binding site" evidence="12">
    <location>
        <position position="310"/>
    </location>
    <ligand>
        <name>UDP-N-acetyl-alpha-D-glucosamine</name>
        <dbReference type="ChEBI" id="CHEBI:57705"/>
    </ligand>
</feature>
<evidence type="ECO:0000313" key="14">
    <source>
        <dbReference type="EMBL" id="HIX20650.1"/>
    </source>
</evidence>
<evidence type="ECO:0000256" key="3">
    <source>
        <dbReference type="ARBA" id="ARBA00022490"/>
    </source>
</evidence>
<organism evidence="14 15">
    <name type="scientific">Candidatus Akkermansia intestinigallinarum</name>
    <dbReference type="NCBI Taxonomy" id="2838431"/>
    <lineage>
        <taxon>Bacteria</taxon>
        <taxon>Pseudomonadati</taxon>
        <taxon>Verrucomicrobiota</taxon>
        <taxon>Verrucomicrobiia</taxon>
        <taxon>Verrucomicrobiales</taxon>
        <taxon>Akkermansiaceae</taxon>
        <taxon>Akkermansia</taxon>
    </lineage>
</organism>
<dbReference type="PANTHER" id="PTHR43783:SF1">
    <property type="entry name" value="UDP-N-ACETYLGLUCOSAMINE 1-CARBOXYVINYLTRANSFERASE"/>
    <property type="match status" value="1"/>
</dbReference>
<evidence type="ECO:0000313" key="15">
    <source>
        <dbReference type="Proteomes" id="UP000823964"/>
    </source>
</evidence>
<dbReference type="EMBL" id="DXFQ01000162">
    <property type="protein sequence ID" value="HIX20650.1"/>
    <property type="molecule type" value="Genomic_DNA"/>
</dbReference>
<comment type="catalytic activity">
    <reaction evidence="11 12">
        <text>phosphoenolpyruvate + UDP-N-acetyl-alpha-D-glucosamine = UDP-N-acetyl-3-O-(1-carboxyvinyl)-alpha-D-glucosamine + phosphate</text>
        <dbReference type="Rhea" id="RHEA:18681"/>
        <dbReference type="ChEBI" id="CHEBI:43474"/>
        <dbReference type="ChEBI" id="CHEBI:57705"/>
        <dbReference type="ChEBI" id="CHEBI:58702"/>
        <dbReference type="ChEBI" id="CHEBI:68483"/>
        <dbReference type="EC" id="2.5.1.7"/>
    </reaction>
</comment>
<feature type="binding site" evidence="12">
    <location>
        <begin position="121"/>
        <end position="125"/>
    </location>
    <ligand>
        <name>UDP-N-acetyl-alpha-D-glucosamine</name>
        <dbReference type="ChEBI" id="CHEBI:57705"/>
    </ligand>
</feature>
<feature type="binding site" evidence="12">
    <location>
        <position position="92"/>
    </location>
    <ligand>
        <name>UDP-N-acetyl-alpha-D-glucosamine</name>
        <dbReference type="ChEBI" id="CHEBI:57705"/>
    </ligand>
</feature>
<keyword evidence="9 12" id="KW-0961">Cell wall biogenesis/degradation</keyword>
<dbReference type="InterPro" id="IPR013792">
    <property type="entry name" value="RNA3'P_cycl/enolpyr_Trfase_a/b"/>
</dbReference>
<dbReference type="Gene3D" id="3.65.10.10">
    <property type="entry name" value="Enolpyruvate transferase domain"/>
    <property type="match status" value="2"/>
</dbReference>
<evidence type="ECO:0000259" key="13">
    <source>
        <dbReference type="Pfam" id="PF00275"/>
    </source>
</evidence>
<feature type="binding site" evidence="12">
    <location>
        <position position="332"/>
    </location>
    <ligand>
        <name>UDP-N-acetyl-alpha-D-glucosamine</name>
        <dbReference type="ChEBI" id="CHEBI:57705"/>
    </ligand>
</feature>
<dbReference type="HAMAP" id="MF_00111">
    <property type="entry name" value="MurA"/>
    <property type="match status" value="1"/>
</dbReference>
<keyword evidence="8 12" id="KW-0131">Cell cycle</keyword>
<dbReference type="GO" id="GO:0008360">
    <property type="term" value="P:regulation of cell shape"/>
    <property type="evidence" value="ECO:0007669"/>
    <property type="project" value="UniProtKB-KW"/>
</dbReference>
<dbReference type="NCBIfam" id="TIGR01072">
    <property type="entry name" value="murA"/>
    <property type="match status" value="1"/>
</dbReference>
<evidence type="ECO:0000256" key="2">
    <source>
        <dbReference type="ARBA" id="ARBA00004752"/>
    </source>
</evidence>
<dbReference type="GO" id="GO:0008760">
    <property type="term" value="F:UDP-N-acetylglucosamine 1-carboxyvinyltransferase activity"/>
    <property type="evidence" value="ECO:0007669"/>
    <property type="project" value="UniProtKB-UniRule"/>
</dbReference>
<evidence type="ECO:0000256" key="11">
    <source>
        <dbReference type="ARBA" id="ARBA00047527"/>
    </source>
</evidence>
<evidence type="ECO:0000256" key="6">
    <source>
        <dbReference type="ARBA" id="ARBA00022960"/>
    </source>
</evidence>
<dbReference type="AlphaFoldDB" id="A0A9D1VD72"/>
<comment type="function">
    <text evidence="12">Cell wall formation. Adds enolpyruvyl to UDP-N-acetylglucosamine.</text>
</comment>
<feature type="binding site" evidence="12">
    <location>
        <begin position="22"/>
        <end position="23"/>
    </location>
    <ligand>
        <name>phosphoenolpyruvate</name>
        <dbReference type="ChEBI" id="CHEBI:58702"/>
    </ligand>
</feature>
<dbReference type="Pfam" id="PF00275">
    <property type="entry name" value="EPSP_synthase"/>
    <property type="match status" value="1"/>
</dbReference>
<evidence type="ECO:0000256" key="8">
    <source>
        <dbReference type="ARBA" id="ARBA00023306"/>
    </source>
</evidence>
<feature type="active site" description="Proton donor" evidence="12">
    <location>
        <position position="116"/>
    </location>
</feature>
<evidence type="ECO:0000256" key="10">
    <source>
        <dbReference type="ARBA" id="ARBA00038367"/>
    </source>
</evidence>
<evidence type="ECO:0000256" key="9">
    <source>
        <dbReference type="ARBA" id="ARBA00023316"/>
    </source>
</evidence>
<evidence type="ECO:0000256" key="12">
    <source>
        <dbReference type="HAMAP-Rule" id="MF_00111"/>
    </source>
</evidence>
<dbReference type="EC" id="2.5.1.7" evidence="12"/>
<comment type="pathway">
    <text evidence="2 12">Cell wall biogenesis; peptidoglycan biosynthesis.</text>
</comment>
<evidence type="ECO:0000256" key="7">
    <source>
        <dbReference type="ARBA" id="ARBA00022984"/>
    </source>
</evidence>
<comment type="subcellular location">
    <subcellularLocation>
        <location evidence="1 12">Cytoplasm</location>
    </subcellularLocation>
</comment>
<evidence type="ECO:0000256" key="1">
    <source>
        <dbReference type="ARBA" id="ARBA00004496"/>
    </source>
</evidence>
<dbReference type="NCBIfam" id="NF006873">
    <property type="entry name" value="PRK09369.1"/>
    <property type="match status" value="1"/>
</dbReference>
<accession>A0A9D1VD72</accession>
<comment type="caution">
    <text evidence="14">The sequence shown here is derived from an EMBL/GenBank/DDBJ whole genome shotgun (WGS) entry which is preliminary data.</text>
</comment>
<dbReference type="GO" id="GO:0071555">
    <property type="term" value="P:cell wall organization"/>
    <property type="evidence" value="ECO:0007669"/>
    <property type="project" value="UniProtKB-KW"/>
</dbReference>
<dbReference type="InterPro" id="IPR005750">
    <property type="entry name" value="UDP_GlcNAc_COvinyl_MurA"/>
</dbReference>
<protein>
    <recommendedName>
        <fullName evidence="12">UDP-N-acetylglucosamine 1-carboxyvinyltransferase</fullName>
        <ecNumber evidence="12">2.5.1.7</ecNumber>
    </recommendedName>
    <alternativeName>
        <fullName evidence="12">Enoylpyruvate transferase</fullName>
    </alternativeName>
    <alternativeName>
        <fullName evidence="12">UDP-N-acetylglucosamine enolpyruvyl transferase</fullName>
        <shortName evidence="12">EPT</shortName>
    </alternativeName>
</protein>
<dbReference type="GO" id="GO:0005737">
    <property type="term" value="C:cytoplasm"/>
    <property type="evidence" value="ECO:0007669"/>
    <property type="project" value="UniProtKB-SubCell"/>
</dbReference>
<gene>
    <name evidence="12 14" type="primary">murA</name>
    <name evidence="14" type="ORF">H9862_08640</name>
</gene>
<dbReference type="CDD" id="cd01555">
    <property type="entry name" value="UdpNAET"/>
    <property type="match status" value="1"/>
</dbReference>
<dbReference type="PANTHER" id="PTHR43783">
    <property type="entry name" value="UDP-N-ACETYLGLUCOSAMINE 1-CARBOXYVINYLTRANSFERASE"/>
    <property type="match status" value="1"/>
</dbReference>
<evidence type="ECO:0000256" key="5">
    <source>
        <dbReference type="ARBA" id="ARBA00022679"/>
    </source>
</evidence>
<sequence length="432" mass="46023">MDKLIVEGGHRLKGTVNISGSKNASLPILAATLLTDEPVRISRVPDVSDTNYMLQILSQLGASVERSSGTVRVESPDGISSSASYEQVRKMRASICLLGPMMARMKRCTLPLPGGCVIGDRPVDLHVRAIQALGARVRVKGGNLLIEAPNGLVGNTVDMRGDNGPTVLGTDNLMMAAVLARGTTVIESAAREPEVVDLANFLNKMGARIEGAGSRTITIHGVEALHGCEHTVIPDRIEAGTFMVAGAMISDGLHLNRICREHVTAIANLLTECGHHVEFSDDGRSVFVRPGEHPTSGKITTNPYPGYPTDMQAQMTALFAVTPGISVVKDTIFPQRFMHCSELKRMGANIKVDSGTAIITGVESLSAAPVMASDLRASAALVLAALAAEGTTEIHRLYHIDRGYEMLDDKLMSIGAHVRRVPDVEESPSLQG</sequence>
<dbReference type="SUPFAM" id="SSF55205">
    <property type="entry name" value="EPT/RTPC-like"/>
    <property type="match status" value="1"/>
</dbReference>
<feature type="domain" description="Enolpyruvate transferase" evidence="13">
    <location>
        <begin position="6"/>
        <end position="411"/>
    </location>
</feature>
<keyword evidence="4 12" id="KW-0132">Cell division</keyword>
<dbReference type="GO" id="GO:0019277">
    <property type="term" value="P:UDP-N-acetylgalactosamine biosynthetic process"/>
    <property type="evidence" value="ECO:0007669"/>
    <property type="project" value="InterPro"/>
</dbReference>